<dbReference type="Proteomes" id="UP000325957">
    <property type="component" value="Unassembled WGS sequence"/>
</dbReference>
<comment type="similarity">
    <text evidence="11">Belongs to the Thz kinase family.</text>
</comment>
<organism evidence="12 13">
    <name type="scientific">Kocuria coralli</name>
    <dbReference type="NCBI Taxonomy" id="1461025"/>
    <lineage>
        <taxon>Bacteria</taxon>
        <taxon>Bacillati</taxon>
        <taxon>Actinomycetota</taxon>
        <taxon>Actinomycetes</taxon>
        <taxon>Micrococcales</taxon>
        <taxon>Micrococcaceae</taxon>
        <taxon>Kocuria</taxon>
    </lineage>
</organism>
<reference evidence="12 13" key="1">
    <citation type="submission" date="2019-05" db="EMBL/GenBank/DDBJ databases">
        <title>Kocuria coralli sp. nov., a novel actinobacterium isolated from coral reef seawater.</title>
        <authorList>
            <person name="Li J."/>
        </authorList>
    </citation>
    <scope>NUCLEOTIDE SEQUENCE [LARGE SCALE GENOMIC DNA]</scope>
    <source>
        <strain evidence="12 13">SCSIO 13007</strain>
    </source>
</reference>
<name>A0A5J5KYV7_9MICC</name>
<dbReference type="SUPFAM" id="SSF53613">
    <property type="entry name" value="Ribokinase-like"/>
    <property type="match status" value="1"/>
</dbReference>
<proteinExistence type="inferred from homology"/>
<sequence>MPLGYAPASPFPSDRLTALFDDVRARRPLVQCLTNAVVTNFTANSLLALGASPAMTDIVGESGLFAGIADGVLINLGTPHPEQREAMLEAARSCADMGTPWVLDPVAVGALPVRSELARQLLEFEPTVVRGNPSEVLALCGGTGGRGTDSTVQPADARDAAQSLIADHGVKAVAISGEVDLVTGAEGTWRVPHGDVSLTRVTGGGCALGAVIAAFCAVTDDPVEAAVAGSVVWEVAAEIAAAEAAGPGSFAVALIDAVYAMDPESLRQRSAVTCESVAS</sequence>
<dbReference type="InterPro" id="IPR000417">
    <property type="entry name" value="Hyethyz_kinase"/>
</dbReference>
<dbReference type="HAMAP" id="MF_00228">
    <property type="entry name" value="Thz_kinase"/>
    <property type="match status" value="1"/>
</dbReference>
<evidence type="ECO:0000256" key="1">
    <source>
        <dbReference type="ARBA" id="ARBA00001771"/>
    </source>
</evidence>
<dbReference type="EC" id="2.7.1.50" evidence="11"/>
<comment type="cofactor">
    <cofactor evidence="2 11">
        <name>Mg(2+)</name>
        <dbReference type="ChEBI" id="CHEBI:18420"/>
    </cofactor>
</comment>
<dbReference type="Gene3D" id="3.40.1190.20">
    <property type="match status" value="1"/>
</dbReference>
<dbReference type="UniPathway" id="UPA00060">
    <property type="reaction ID" value="UER00139"/>
</dbReference>
<comment type="catalytic activity">
    <reaction evidence="1 11">
        <text>5-(2-hydroxyethyl)-4-methylthiazole + ATP = 4-methyl-5-(2-phosphooxyethyl)-thiazole + ADP + H(+)</text>
        <dbReference type="Rhea" id="RHEA:24212"/>
        <dbReference type="ChEBI" id="CHEBI:15378"/>
        <dbReference type="ChEBI" id="CHEBI:17957"/>
        <dbReference type="ChEBI" id="CHEBI:30616"/>
        <dbReference type="ChEBI" id="CHEBI:58296"/>
        <dbReference type="ChEBI" id="CHEBI:456216"/>
        <dbReference type="EC" id="2.7.1.50"/>
    </reaction>
</comment>
<protein>
    <recommendedName>
        <fullName evidence="11">Hydroxyethylthiazole kinase</fullName>
        <ecNumber evidence="11">2.7.1.50</ecNumber>
    </recommendedName>
    <alternativeName>
        <fullName evidence="11">4-methyl-5-beta-hydroxyethylthiazole kinase</fullName>
        <shortName evidence="11">TH kinase</shortName>
        <shortName evidence="11">Thz kinase</shortName>
    </alternativeName>
</protein>
<dbReference type="RefSeq" id="WP_158033949.1">
    <property type="nucleotide sequence ID" value="NZ_ML708618.1"/>
</dbReference>
<keyword evidence="8 11" id="KW-0067">ATP-binding</keyword>
<dbReference type="Pfam" id="PF02110">
    <property type="entry name" value="HK"/>
    <property type="match status" value="1"/>
</dbReference>
<evidence type="ECO:0000256" key="5">
    <source>
        <dbReference type="ARBA" id="ARBA00022723"/>
    </source>
</evidence>
<dbReference type="GO" id="GO:0009228">
    <property type="term" value="P:thiamine biosynthetic process"/>
    <property type="evidence" value="ECO:0007669"/>
    <property type="project" value="UniProtKB-KW"/>
</dbReference>
<dbReference type="PRINTS" id="PR01099">
    <property type="entry name" value="HYETHTZKNASE"/>
</dbReference>
<accession>A0A5J5KYV7</accession>
<dbReference type="NCBIfam" id="NF006830">
    <property type="entry name" value="PRK09355.1"/>
    <property type="match status" value="1"/>
</dbReference>
<evidence type="ECO:0000256" key="8">
    <source>
        <dbReference type="ARBA" id="ARBA00022840"/>
    </source>
</evidence>
<evidence type="ECO:0000256" key="6">
    <source>
        <dbReference type="ARBA" id="ARBA00022741"/>
    </source>
</evidence>
<dbReference type="GO" id="GO:0004417">
    <property type="term" value="F:hydroxyethylthiazole kinase activity"/>
    <property type="evidence" value="ECO:0007669"/>
    <property type="project" value="UniProtKB-UniRule"/>
</dbReference>
<dbReference type="GO" id="GO:0000287">
    <property type="term" value="F:magnesium ion binding"/>
    <property type="evidence" value="ECO:0007669"/>
    <property type="project" value="UniProtKB-UniRule"/>
</dbReference>
<evidence type="ECO:0000313" key="12">
    <source>
        <dbReference type="EMBL" id="KAA9394016.1"/>
    </source>
</evidence>
<evidence type="ECO:0000256" key="7">
    <source>
        <dbReference type="ARBA" id="ARBA00022777"/>
    </source>
</evidence>
<dbReference type="InterPro" id="IPR029056">
    <property type="entry name" value="Ribokinase-like"/>
</dbReference>
<comment type="caution">
    <text evidence="12">The sequence shown here is derived from an EMBL/GenBank/DDBJ whole genome shotgun (WGS) entry which is preliminary data.</text>
</comment>
<feature type="binding site" evidence="11">
    <location>
        <position position="176"/>
    </location>
    <ligand>
        <name>ATP</name>
        <dbReference type="ChEBI" id="CHEBI:30616"/>
    </ligand>
</feature>
<keyword evidence="9 11" id="KW-0460">Magnesium</keyword>
<evidence type="ECO:0000256" key="3">
    <source>
        <dbReference type="ARBA" id="ARBA00004868"/>
    </source>
</evidence>
<gene>
    <name evidence="11 12" type="primary">thiM</name>
    <name evidence="12" type="ORF">FCK90_08850</name>
</gene>
<dbReference type="OrthoDB" id="8909021at2"/>
<dbReference type="EMBL" id="SZWF01000010">
    <property type="protein sequence ID" value="KAA9394016.1"/>
    <property type="molecule type" value="Genomic_DNA"/>
</dbReference>
<keyword evidence="13" id="KW-1185">Reference proteome</keyword>
<evidence type="ECO:0000313" key="13">
    <source>
        <dbReference type="Proteomes" id="UP000325957"/>
    </source>
</evidence>
<keyword evidence="5 11" id="KW-0479">Metal-binding</keyword>
<comment type="pathway">
    <text evidence="3 11">Cofactor biosynthesis; thiamine diphosphate biosynthesis; 4-methyl-5-(2-phosphoethyl)-thiazole from 5-(2-hydroxyethyl)-4-methylthiazole: step 1/1.</text>
</comment>
<comment type="function">
    <text evidence="11">Catalyzes the phosphorylation of the hydroxyl group of 4-methyl-5-beta-hydroxyethylthiazole (THZ).</text>
</comment>
<evidence type="ECO:0000256" key="10">
    <source>
        <dbReference type="ARBA" id="ARBA00022977"/>
    </source>
</evidence>
<evidence type="ECO:0000256" key="4">
    <source>
        <dbReference type="ARBA" id="ARBA00022679"/>
    </source>
</evidence>
<keyword evidence="4 11" id="KW-0808">Transferase</keyword>
<feature type="binding site" evidence="11">
    <location>
        <position position="130"/>
    </location>
    <ligand>
        <name>ATP</name>
        <dbReference type="ChEBI" id="CHEBI:30616"/>
    </ligand>
</feature>
<evidence type="ECO:0000256" key="2">
    <source>
        <dbReference type="ARBA" id="ARBA00001946"/>
    </source>
</evidence>
<dbReference type="GO" id="GO:0005524">
    <property type="term" value="F:ATP binding"/>
    <property type="evidence" value="ECO:0007669"/>
    <property type="project" value="UniProtKB-UniRule"/>
</dbReference>
<dbReference type="PIRSF" id="PIRSF000513">
    <property type="entry name" value="Thz_kinase"/>
    <property type="match status" value="1"/>
</dbReference>
<evidence type="ECO:0000256" key="11">
    <source>
        <dbReference type="HAMAP-Rule" id="MF_00228"/>
    </source>
</evidence>
<dbReference type="AlphaFoldDB" id="A0A5J5KYV7"/>
<dbReference type="GO" id="GO:0009229">
    <property type="term" value="P:thiamine diphosphate biosynthetic process"/>
    <property type="evidence" value="ECO:0007669"/>
    <property type="project" value="UniProtKB-UniRule"/>
</dbReference>
<dbReference type="CDD" id="cd01170">
    <property type="entry name" value="THZ_kinase"/>
    <property type="match status" value="1"/>
</dbReference>
<evidence type="ECO:0000256" key="9">
    <source>
        <dbReference type="ARBA" id="ARBA00022842"/>
    </source>
</evidence>
<keyword evidence="6 11" id="KW-0547">Nucleotide-binding</keyword>
<feature type="binding site" evidence="11">
    <location>
        <position position="203"/>
    </location>
    <ligand>
        <name>substrate</name>
    </ligand>
</feature>
<feature type="binding site" evidence="11">
    <location>
        <position position="55"/>
    </location>
    <ligand>
        <name>substrate</name>
    </ligand>
</feature>
<keyword evidence="10 11" id="KW-0784">Thiamine biosynthesis</keyword>
<keyword evidence="7 11" id="KW-0418">Kinase</keyword>